<evidence type="ECO:0000313" key="2">
    <source>
        <dbReference type="EMBL" id="MTE12453.1"/>
    </source>
</evidence>
<feature type="region of interest" description="Disordered" evidence="1">
    <location>
        <begin position="1"/>
        <end position="22"/>
    </location>
</feature>
<keyword evidence="3" id="KW-1185">Reference proteome</keyword>
<dbReference type="AlphaFoldDB" id="A0A6I3KPC6"/>
<organism evidence="2 3">
    <name type="scientific">Nocardia aurantiaca</name>
    <dbReference type="NCBI Taxonomy" id="2675850"/>
    <lineage>
        <taxon>Bacteria</taxon>
        <taxon>Bacillati</taxon>
        <taxon>Actinomycetota</taxon>
        <taxon>Actinomycetes</taxon>
        <taxon>Mycobacteriales</taxon>
        <taxon>Nocardiaceae</taxon>
        <taxon>Nocardia</taxon>
    </lineage>
</organism>
<reference evidence="2 3" key="1">
    <citation type="submission" date="2019-11" db="EMBL/GenBank/DDBJ databases">
        <title>Nocardia sp. nov. CT2-14 isolated from soil.</title>
        <authorList>
            <person name="Kanchanasin P."/>
            <person name="Tanasupawat S."/>
            <person name="Yuki M."/>
            <person name="Kudo T."/>
        </authorList>
    </citation>
    <scope>NUCLEOTIDE SEQUENCE [LARGE SCALE GENOMIC DNA]</scope>
    <source>
        <strain evidence="2 3">CT2-14</strain>
    </source>
</reference>
<dbReference type="EMBL" id="WMBB01000003">
    <property type="protein sequence ID" value="MTE12453.1"/>
    <property type="molecule type" value="Genomic_DNA"/>
</dbReference>
<sequence length="109" mass="11454">MQDDDEGGGADGSADPLHDGELRYGVDDLGGVRFRMAAVMAGMAVSPMPRPPSVRARGSATVDASHGTDGHDSAPVIFPLRATGKHPGTTEFEEYYSAQLRTLIRLLAG</sequence>
<proteinExistence type="predicted"/>
<dbReference type="RefSeq" id="WP_154786974.1">
    <property type="nucleotide sequence ID" value="NZ_WMBB01000003.1"/>
</dbReference>
<evidence type="ECO:0000313" key="3">
    <source>
        <dbReference type="Proteomes" id="UP000432464"/>
    </source>
</evidence>
<comment type="caution">
    <text evidence="2">The sequence shown here is derived from an EMBL/GenBank/DDBJ whole genome shotgun (WGS) entry which is preliminary data.</text>
</comment>
<accession>A0A6I3KPC6</accession>
<name>A0A6I3KPC6_9NOCA</name>
<protein>
    <submittedName>
        <fullName evidence="2">Uncharacterized protein</fullName>
    </submittedName>
</protein>
<evidence type="ECO:0000256" key="1">
    <source>
        <dbReference type="SAM" id="MobiDB-lite"/>
    </source>
</evidence>
<dbReference type="Proteomes" id="UP000432464">
    <property type="component" value="Unassembled WGS sequence"/>
</dbReference>
<gene>
    <name evidence="2" type="ORF">GLP40_06610</name>
</gene>
<feature type="region of interest" description="Disordered" evidence="1">
    <location>
        <begin position="45"/>
        <end position="76"/>
    </location>
</feature>